<proteinExistence type="predicted"/>
<evidence type="ECO:0000313" key="4">
    <source>
        <dbReference type="Proteomes" id="UP001497623"/>
    </source>
</evidence>
<gene>
    <name evidence="3" type="ORF">MNOR_LOCUS5427</name>
</gene>
<keyword evidence="4" id="KW-1185">Reference proteome</keyword>
<name>A0AAV2PWA4_MEGNR</name>
<organism evidence="3 4">
    <name type="scientific">Meganyctiphanes norvegica</name>
    <name type="common">Northern krill</name>
    <name type="synonym">Thysanopoda norvegica</name>
    <dbReference type="NCBI Taxonomy" id="48144"/>
    <lineage>
        <taxon>Eukaryota</taxon>
        <taxon>Metazoa</taxon>
        <taxon>Ecdysozoa</taxon>
        <taxon>Arthropoda</taxon>
        <taxon>Crustacea</taxon>
        <taxon>Multicrustacea</taxon>
        <taxon>Malacostraca</taxon>
        <taxon>Eumalacostraca</taxon>
        <taxon>Eucarida</taxon>
        <taxon>Euphausiacea</taxon>
        <taxon>Euphausiidae</taxon>
        <taxon>Meganyctiphanes</taxon>
    </lineage>
</organism>
<accession>A0AAV2PWA4</accession>
<evidence type="ECO:0000256" key="1">
    <source>
        <dbReference type="SAM" id="Coils"/>
    </source>
</evidence>
<feature type="compositionally biased region" description="Polar residues" evidence="2">
    <location>
        <begin position="298"/>
        <end position="313"/>
    </location>
</feature>
<dbReference type="EMBL" id="CAXKWB010002091">
    <property type="protein sequence ID" value="CAL4066180.1"/>
    <property type="molecule type" value="Genomic_DNA"/>
</dbReference>
<keyword evidence="1" id="KW-0175">Coiled coil</keyword>
<feature type="compositionally biased region" description="Polar residues" evidence="2">
    <location>
        <begin position="466"/>
        <end position="477"/>
    </location>
</feature>
<feature type="region of interest" description="Disordered" evidence="2">
    <location>
        <begin position="536"/>
        <end position="589"/>
    </location>
</feature>
<sequence>MTLTRNSNMEATNTLKRSADETLKVASEPQCHTDHLSQTKMAQKLAHYQQKARDSKRVILRLKRQKDNELQTVTNQLLLLEGHLRREQKEIQSQLAQRNHVIEAQSQEIDRLRRDNRRLINRLKKFSDMHDTQDIEQLEPRSKVGRLESVEEYQSPSKVITSLIASSTNAMPTSPLQSPMNMSNKIKVGNSISELINSNENSPMLRTPPNLSRISNNYNSPNSYHPDNVNPNVLIIRATTDRVLHKPPIAEKPKVSPRIAKTSPSIVAASGEILLPVNKKDCSIVTTIGRLLEEESDGNVTTGSSNSEPSSPEATLKTVTPKIIRMHRKFDESLTASNLALHIQQGSSILDSSLDSERQEEINHKSYISDEYEVTSGYNSDAVSGYNSDVVSDHDYENIRIGAQIGCEDTPKKQTKDSNKIDKEEDDNYVVFREVKKNDKNMTDETDDHHIYSNVEYNLTFKGSKRSQNLRQSNVARTLSDASTSSDDTLMSEGMRPVRNMPRSRQNIKSLIDNSGNHMTENFEEFTLDSLEFEEDHHQEHTAGNDNNGKENLSEQRKRGDGAETENENKSDNSKTPTKPSSQSSHLTKEQYEHFLESTGLSQKSILTPTRSLINHRSMLKPRDIKHRNKLRTAFSTLSTLEEVPVTGYKYYV</sequence>
<dbReference type="AlphaFoldDB" id="A0AAV2PWA4"/>
<feature type="region of interest" description="Disordered" evidence="2">
    <location>
        <begin position="466"/>
        <end position="506"/>
    </location>
</feature>
<comment type="caution">
    <text evidence="3">The sequence shown here is derived from an EMBL/GenBank/DDBJ whole genome shotgun (WGS) entry which is preliminary data.</text>
</comment>
<reference evidence="3 4" key="1">
    <citation type="submission" date="2024-05" db="EMBL/GenBank/DDBJ databases">
        <authorList>
            <person name="Wallberg A."/>
        </authorList>
    </citation>
    <scope>NUCLEOTIDE SEQUENCE [LARGE SCALE GENOMIC DNA]</scope>
</reference>
<feature type="compositionally biased region" description="Low complexity" evidence="2">
    <location>
        <begin position="478"/>
        <end position="492"/>
    </location>
</feature>
<evidence type="ECO:0000313" key="3">
    <source>
        <dbReference type="EMBL" id="CAL4066180.1"/>
    </source>
</evidence>
<protein>
    <submittedName>
        <fullName evidence="3">Uncharacterized protein</fullName>
    </submittedName>
</protein>
<dbReference type="Proteomes" id="UP001497623">
    <property type="component" value="Unassembled WGS sequence"/>
</dbReference>
<feature type="compositionally biased region" description="Low complexity" evidence="2">
    <location>
        <begin position="574"/>
        <end position="585"/>
    </location>
</feature>
<feature type="compositionally biased region" description="Basic and acidic residues" evidence="2">
    <location>
        <begin position="536"/>
        <end position="573"/>
    </location>
</feature>
<evidence type="ECO:0000256" key="2">
    <source>
        <dbReference type="SAM" id="MobiDB-lite"/>
    </source>
</evidence>
<feature type="region of interest" description="Disordered" evidence="2">
    <location>
        <begin position="295"/>
        <end position="315"/>
    </location>
</feature>
<feature type="coiled-coil region" evidence="1">
    <location>
        <begin position="102"/>
        <end position="129"/>
    </location>
</feature>